<protein>
    <submittedName>
        <fullName evidence="2">Uncharacterized protein</fullName>
    </submittedName>
</protein>
<evidence type="ECO:0000313" key="2">
    <source>
        <dbReference type="EMBL" id="PIL35702.1"/>
    </source>
</evidence>
<dbReference type="Proteomes" id="UP000230002">
    <property type="component" value="Unassembled WGS sequence"/>
</dbReference>
<feature type="region of interest" description="Disordered" evidence="1">
    <location>
        <begin position="291"/>
        <end position="322"/>
    </location>
</feature>
<comment type="caution">
    <text evidence="2">The sequence shown here is derived from an EMBL/GenBank/DDBJ whole genome shotgun (WGS) entry which is preliminary data.</text>
</comment>
<proteinExistence type="predicted"/>
<organism evidence="2 3">
    <name type="scientific">Ganoderma sinense ZZ0214-1</name>
    <dbReference type="NCBI Taxonomy" id="1077348"/>
    <lineage>
        <taxon>Eukaryota</taxon>
        <taxon>Fungi</taxon>
        <taxon>Dikarya</taxon>
        <taxon>Basidiomycota</taxon>
        <taxon>Agaricomycotina</taxon>
        <taxon>Agaricomycetes</taxon>
        <taxon>Polyporales</taxon>
        <taxon>Polyporaceae</taxon>
        <taxon>Ganoderma</taxon>
    </lineage>
</organism>
<evidence type="ECO:0000313" key="3">
    <source>
        <dbReference type="Proteomes" id="UP000230002"/>
    </source>
</evidence>
<dbReference type="EMBL" id="AYKW01000003">
    <property type="protein sequence ID" value="PIL35702.1"/>
    <property type="molecule type" value="Genomic_DNA"/>
</dbReference>
<sequence length="322" mass="36392">MTASSTTFQIQHRPWPQMYLVDIHFNLVPQTELSSRPKRQPNHPPGQPELRHIRRAVHFAQALVQRRSLGEACGEALEGVMLPLCAVRVGHPAEEERVCPERLLRLLDALRDELAYRHVLRRAQQPVRVEERRARTPLLLREQRVLDLPVRDHVAEPAQRRRDPGVAFALEDAKQRVPRGRDDILARGDAEARGERLVDVDEAPRAPVRHELLDLAAQLRLREADGAADGGDAAVPEEERGDAAGGLHALRDHSTRAHLGLLRYAVGERREPAELRGGGRAHYVSGERTWRDGHEWRREGEEERVVSEPPVAESSGNFFDES</sequence>
<feature type="compositionally biased region" description="Basic and acidic residues" evidence="1">
    <location>
        <begin position="291"/>
        <end position="306"/>
    </location>
</feature>
<accession>A0A2G8SPN7</accession>
<gene>
    <name evidence="2" type="ORF">GSI_02432</name>
</gene>
<reference evidence="2 3" key="1">
    <citation type="journal article" date="2015" name="Sci. Rep.">
        <title>Chromosome-level genome map provides insights into diverse defense mechanisms in the medicinal fungus Ganoderma sinense.</title>
        <authorList>
            <person name="Zhu Y."/>
            <person name="Xu J."/>
            <person name="Sun C."/>
            <person name="Zhou S."/>
            <person name="Xu H."/>
            <person name="Nelson D.R."/>
            <person name="Qian J."/>
            <person name="Song J."/>
            <person name="Luo H."/>
            <person name="Xiang L."/>
            <person name="Li Y."/>
            <person name="Xu Z."/>
            <person name="Ji A."/>
            <person name="Wang L."/>
            <person name="Lu S."/>
            <person name="Hayward A."/>
            <person name="Sun W."/>
            <person name="Li X."/>
            <person name="Schwartz D.C."/>
            <person name="Wang Y."/>
            <person name="Chen S."/>
        </authorList>
    </citation>
    <scope>NUCLEOTIDE SEQUENCE [LARGE SCALE GENOMIC DNA]</scope>
    <source>
        <strain evidence="2 3">ZZ0214-1</strain>
    </source>
</reference>
<keyword evidence="3" id="KW-1185">Reference proteome</keyword>
<evidence type="ECO:0000256" key="1">
    <source>
        <dbReference type="SAM" id="MobiDB-lite"/>
    </source>
</evidence>
<dbReference type="AlphaFoldDB" id="A0A2G8SPN7"/>
<name>A0A2G8SPN7_9APHY</name>
<feature type="compositionally biased region" description="Low complexity" evidence="1">
    <location>
        <begin position="307"/>
        <end position="316"/>
    </location>
</feature>